<dbReference type="SUPFAM" id="SSF89807">
    <property type="entry name" value="Dodecin-like"/>
    <property type="match status" value="1"/>
</dbReference>
<protein>
    <submittedName>
        <fullName evidence="1">Dodecin family protein</fullName>
    </submittedName>
</protein>
<dbReference type="PANTHER" id="PTHR39324">
    <property type="entry name" value="CALCIUM DODECIN"/>
    <property type="match status" value="1"/>
</dbReference>
<name>A0A9J6PCR1_9PROT</name>
<reference evidence="1" key="1">
    <citation type="submission" date="2022-06" db="EMBL/GenBank/DDBJ databases">
        <title>Isolation and Genomics of Futiania mangrovii gen. nov., sp. nov., a Rare and Metabolically-versatile member in the Class Alphaproteobacteria.</title>
        <authorList>
            <person name="Liu L."/>
            <person name="Huang W.-C."/>
            <person name="Pan J."/>
            <person name="Li J."/>
            <person name="Huang Y."/>
            <person name="Du H."/>
            <person name="Liu Y."/>
            <person name="Li M."/>
        </authorList>
    </citation>
    <scope>NUCLEOTIDE SEQUENCE</scope>
    <source>
        <strain evidence="1">FT118</strain>
    </source>
</reference>
<dbReference type="RefSeq" id="WP_269333066.1">
    <property type="nucleotide sequence ID" value="NZ_JAMZFT010000002.1"/>
</dbReference>
<keyword evidence="2" id="KW-1185">Reference proteome</keyword>
<organism evidence="1 2">
    <name type="scientific">Futiania mangrovi</name>
    <dbReference type="NCBI Taxonomy" id="2959716"/>
    <lineage>
        <taxon>Bacteria</taxon>
        <taxon>Pseudomonadati</taxon>
        <taxon>Pseudomonadota</taxon>
        <taxon>Alphaproteobacteria</taxon>
        <taxon>Futianiales</taxon>
        <taxon>Futianiaceae</taxon>
        <taxon>Futiania</taxon>
    </lineage>
</organism>
<dbReference type="InterPro" id="IPR036694">
    <property type="entry name" value="Dodecin-like_sf"/>
</dbReference>
<dbReference type="Proteomes" id="UP001055804">
    <property type="component" value="Unassembled WGS sequence"/>
</dbReference>
<dbReference type="InterPro" id="IPR025543">
    <property type="entry name" value="Dodecin-like"/>
</dbReference>
<dbReference type="InterPro" id="IPR009923">
    <property type="entry name" value="Dodecin"/>
</dbReference>
<comment type="caution">
    <text evidence="1">The sequence shown here is derived from an EMBL/GenBank/DDBJ whole genome shotgun (WGS) entry which is preliminary data.</text>
</comment>
<evidence type="ECO:0000313" key="2">
    <source>
        <dbReference type="Proteomes" id="UP001055804"/>
    </source>
</evidence>
<accession>A0A9J6PCR1</accession>
<sequence>MAVLKVIEVLAQSDKSWEEAAQQAVTQASKSVHGIKSIYIKEMEATVENNRIVNYRINGKVSFLIDGS</sequence>
<dbReference type="PANTHER" id="PTHR39324:SF1">
    <property type="entry name" value="CALCIUM DODECIN"/>
    <property type="match status" value="1"/>
</dbReference>
<dbReference type="Pfam" id="PF07311">
    <property type="entry name" value="Dodecin"/>
    <property type="match status" value="1"/>
</dbReference>
<gene>
    <name evidence="1" type="ORF">NJQ99_11975</name>
</gene>
<dbReference type="Gene3D" id="3.30.1660.10">
    <property type="entry name" value="Flavin-binding protein dodecin"/>
    <property type="match status" value="1"/>
</dbReference>
<dbReference type="EMBL" id="JAMZFT010000002">
    <property type="protein sequence ID" value="MCP1337133.1"/>
    <property type="molecule type" value="Genomic_DNA"/>
</dbReference>
<proteinExistence type="predicted"/>
<evidence type="ECO:0000313" key="1">
    <source>
        <dbReference type="EMBL" id="MCP1337133.1"/>
    </source>
</evidence>
<dbReference type="AlphaFoldDB" id="A0A9J6PCR1"/>